<evidence type="ECO:0000256" key="4">
    <source>
        <dbReference type="ARBA" id="ARBA00022692"/>
    </source>
</evidence>
<dbReference type="PANTHER" id="PTHR12504:SF0">
    <property type="entry name" value="MITOCHONDRIAL IMPORT RECEPTOR SUBUNIT TOM22 HOMOLOG"/>
    <property type="match status" value="1"/>
</dbReference>
<dbReference type="Pfam" id="PF04281">
    <property type="entry name" value="Tom22"/>
    <property type="match status" value="1"/>
</dbReference>
<evidence type="ECO:0000313" key="14">
    <source>
        <dbReference type="Proteomes" id="UP000799441"/>
    </source>
</evidence>
<dbReference type="PANTHER" id="PTHR12504">
    <property type="entry name" value="MITOCHONDRIAL IMPORT RECEPTOR SUBUNIT TOM22"/>
    <property type="match status" value="1"/>
</dbReference>
<keyword evidence="11" id="KW-0675">Receptor</keyword>
<evidence type="ECO:0000256" key="9">
    <source>
        <dbReference type="ARBA" id="ARBA00023128"/>
    </source>
</evidence>
<dbReference type="GO" id="GO:0006886">
    <property type="term" value="P:intracellular protein transport"/>
    <property type="evidence" value="ECO:0007669"/>
    <property type="project" value="InterPro"/>
</dbReference>
<protein>
    <submittedName>
        <fullName evidence="13">Mitochondrial import translocase, subunit Tom22</fullName>
    </submittedName>
</protein>
<feature type="region of interest" description="Disordered" evidence="12">
    <location>
        <begin position="1"/>
        <end position="42"/>
    </location>
</feature>
<dbReference type="OrthoDB" id="10016939at2759"/>
<dbReference type="CDD" id="cd22884">
    <property type="entry name" value="TOM22"/>
    <property type="match status" value="1"/>
</dbReference>
<reference evidence="13" key="1">
    <citation type="journal article" date="2020" name="Stud. Mycol.">
        <title>101 Dothideomycetes genomes: a test case for predicting lifestyles and emergence of pathogens.</title>
        <authorList>
            <person name="Haridas S."/>
            <person name="Albert R."/>
            <person name="Binder M."/>
            <person name="Bloem J."/>
            <person name="Labutti K."/>
            <person name="Salamov A."/>
            <person name="Andreopoulos B."/>
            <person name="Baker S."/>
            <person name="Barry K."/>
            <person name="Bills G."/>
            <person name="Bluhm B."/>
            <person name="Cannon C."/>
            <person name="Castanera R."/>
            <person name="Culley D."/>
            <person name="Daum C."/>
            <person name="Ezra D."/>
            <person name="Gonzalez J."/>
            <person name="Henrissat B."/>
            <person name="Kuo A."/>
            <person name="Liang C."/>
            <person name="Lipzen A."/>
            <person name="Lutzoni F."/>
            <person name="Magnuson J."/>
            <person name="Mondo S."/>
            <person name="Nolan M."/>
            <person name="Ohm R."/>
            <person name="Pangilinan J."/>
            <person name="Park H.-J."/>
            <person name="Ramirez L."/>
            <person name="Alfaro M."/>
            <person name="Sun H."/>
            <person name="Tritt A."/>
            <person name="Yoshinaga Y."/>
            <person name="Zwiers L.-H."/>
            <person name="Turgeon B."/>
            <person name="Goodwin S."/>
            <person name="Spatafora J."/>
            <person name="Crous P."/>
            <person name="Grigoriev I."/>
        </authorList>
    </citation>
    <scope>NUCLEOTIDE SEQUENCE</scope>
    <source>
        <strain evidence="13">CBS 116435</strain>
    </source>
</reference>
<comment type="subcellular location">
    <subcellularLocation>
        <location evidence="1">Mitochondrion outer membrane</location>
        <topology evidence="1">Single-pass membrane protein</topology>
    </subcellularLocation>
</comment>
<comment type="caution">
    <text evidence="13">The sequence shown here is derived from an EMBL/GenBank/DDBJ whole genome shotgun (WGS) entry which is preliminary data.</text>
</comment>
<keyword evidence="6" id="KW-0653">Protein transport</keyword>
<keyword evidence="5" id="KW-1000">Mitochondrion outer membrane</keyword>
<proteinExistence type="inferred from homology"/>
<evidence type="ECO:0000256" key="11">
    <source>
        <dbReference type="ARBA" id="ARBA00023170"/>
    </source>
</evidence>
<accession>A0A9P4Q4F8</accession>
<dbReference type="Proteomes" id="UP000799441">
    <property type="component" value="Unassembled WGS sequence"/>
</dbReference>
<dbReference type="AlphaFoldDB" id="A0A9P4Q4F8"/>
<evidence type="ECO:0000256" key="3">
    <source>
        <dbReference type="ARBA" id="ARBA00022448"/>
    </source>
</evidence>
<dbReference type="GO" id="GO:0005741">
    <property type="term" value="C:mitochondrial outer membrane"/>
    <property type="evidence" value="ECO:0007669"/>
    <property type="project" value="UniProtKB-SubCell"/>
</dbReference>
<sequence length="142" mass="15419">MVKLEEVPDEELFASQTGPEKEEESDWDTDDESEVSSVASDDALDESLADRLAALADIIPPTYRKSIVSATSKTYSYATSALSFSGKSLWVISTSALLLGVPWALAFSDEQQIQEMEREFRMQQGASELLGQAPAPGTKPAL</sequence>
<dbReference type="EMBL" id="MU003800">
    <property type="protein sequence ID" value="KAF2720408.1"/>
    <property type="molecule type" value="Genomic_DNA"/>
</dbReference>
<evidence type="ECO:0000256" key="10">
    <source>
        <dbReference type="ARBA" id="ARBA00023136"/>
    </source>
</evidence>
<evidence type="ECO:0000256" key="5">
    <source>
        <dbReference type="ARBA" id="ARBA00022787"/>
    </source>
</evidence>
<gene>
    <name evidence="13" type="ORF">K431DRAFT_226612</name>
</gene>
<evidence type="ECO:0000256" key="6">
    <source>
        <dbReference type="ARBA" id="ARBA00022927"/>
    </source>
</evidence>
<organism evidence="13 14">
    <name type="scientific">Polychaeton citri CBS 116435</name>
    <dbReference type="NCBI Taxonomy" id="1314669"/>
    <lineage>
        <taxon>Eukaryota</taxon>
        <taxon>Fungi</taxon>
        <taxon>Dikarya</taxon>
        <taxon>Ascomycota</taxon>
        <taxon>Pezizomycotina</taxon>
        <taxon>Dothideomycetes</taxon>
        <taxon>Dothideomycetidae</taxon>
        <taxon>Capnodiales</taxon>
        <taxon>Capnodiaceae</taxon>
        <taxon>Polychaeton</taxon>
    </lineage>
</organism>
<dbReference type="InterPro" id="IPR005683">
    <property type="entry name" value="Tom22"/>
</dbReference>
<evidence type="ECO:0000256" key="12">
    <source>
        <dbReference type="SAM" id="MobiDB-lite"/>
    </source>
</evidence>
<comment type="similarity">
    <text evidence="2">Belongs to the Tom22 family.</text>
</comment>
<keyword evidence="8" id="KW-0811">Translocation</keyword>
<evidence type="ECO:0000256" key="2">
    <source>
        <dbReference type="ARBA" id="ARBA00009874"/>
    </source>
</evidence>
<evidence type="ECO:0000256" key="8">
    <source>
        <dbReference type="ARBA" id="ARBA00023010"/>
    </source>
</evidence>
<evidence type="ECO:0000256" key="7">
    <source>
        <dbReference type="ARBA" id="ARBA00022989"/>
    </source>
</evidence>
<keyword evidence="10" id="KW-0472">Membrane</keyword>
<feature type="compositionally biased region" description="Acidic residues" evidence="12">
    <location>
        <begin position="21"/>
        <end position="34"/>
    </location>
</feature>
<evidence type="ECO:0000256" key="1">
    <source>
        <dbReference type="ARBA" id="ARBA00004572"/>
    </source>
</evidence>
<keyword evidence="9" id="KW-0496">Mitochondrion</keyword>
<keyword evidence="14" id="KW-1185">Reference proteome</keyword>
<evidence type="ECO:0000313" key="13">
    <source>
        <dbReference type="EMBL" id="KAF2720408.1"/>
    </source>
</evidence>
<name>A0A9P4Q4F8_9PEZI</name>
<keyword evidence="7" id="KW-1133">Transmembrane helix</keyword>
<keyword evidence="3" id="KW-0813">Transport</keyword>
<keyword evidence="4" id="KW-0812">Transmembrane</keyword>